<accession>A0A553V3S4</accession>
<dbReference type="Proteomes" id="UP000316092">
    <property type="component" value="Unassembled WGS sequence"/>
</dbReference>
<reference evidence="1 2" key="1">
    <citation type="submission" date="2019-07" db="EMBL/GenBank/DDBJ databases">
        <title>Deinococcus detaillus sp. nov., isolated from humus soil in Antarctica.</title>
        <authorList>
            <person name="Zhang K."/>
        </authorList>
    </citation>
    <scope>NUCLEOTIDE SEQUENCE [LARGE SCALE GENOMIC DNA]</scope>
    <source>
        <strain evidence="1 2">H1</strain>
    </source>
</reference>
<comment type="caution">
    <text evidence="1">The sequence shown here is derived from an EMBL/GenBank/DDBJ whole genome shotgun (WGS) entry which is preliminary data.</text>
</comment>
<dbReference type="AlphaFoldDB" id="A0A553V3S4"/>
<dbReference type="OrthoDB" id="65410at2"/>
<name>A0A553V3S4_9DEIO</name>
<proteinExistence type="predicted"/>
<keyword evidence="2" id="KW-1185">Reference proteome</keyword>
<evidence type="ECO:0000313" key="2">
    <source>
        <dbReference type="Proteomes" id="UP000316092"/>
    </source>
</evidence>
<dbReference type="RefSeq" id="WP_143719662.1">
    <property type="nucleotide sequence ID" value="NZ_VKDB01000003.1"/>
</dbReference>
<gene>
    <name evidence="1" type="ORF">FNU79_04225</name>
</gene>
<evidence type="ECO:0000313" key="1">
    <source>
        <dbReference type="EMBL" id="TSA87109.1"/>
    </source>
</evidence>
<organism evidence="1 2">
    <name type="scientific">Deinococcus detaillensis</name>
    <dbReference type="NCBI Taxonomy" id="2592048"/>
    <lineage>
        <taxon>Bacteria</taxon>
        <taxon>Thermotogati</taxon>
        <taxon>Deinococcota</taxon>
        <taxon>Deinococci</taxon>
        <taxon>Deinococcales</taxon>
        <taxon>Deinococcaceae</taxon>
        <taxon>Deinococcus</taxon>
    </lineage>
</organism>
<dbReference type="Gene3D" id="3.30.460.10">
    <property type="entry name" value="Beta Polymerase, domain 2"/>
    <property type="match status" value="1"/>
</dbReference>
<dbReference type="EMBL" id="VKDB01000003">
    <property type="protein sequence ID" value="TSA87109.1"/>
    <property type="molecule type" value="Genomic_DNA"/>
</dbReference>
<dbReference type="InterPro" id="IPR043519">
    <property type="entry name" value="NT_sf"/>
</dbReference>
<dbReference type="Gene3D" id="1.20.120.330">
    <property type="entry name" value="Nucleotidyltransferases domain 2"/>
    <property type="match status" value="1"/>
</dbReference>
<protein>
    <submittedName>
        <fullName evidence="1">Uncharacterized protein</fullName>
    </submittedName>
</protein>
<sequence>MTCGPQTLDQLDTKIRAALRADSRISHALAYGSRTQRVSGARLDDGCSDLEYYAYLYKGQLFDARAFLEQVTPLLLYVINDFAAPNAVTPELHRIEFHLAQTSQLSDIQDWPRLEPDLEAMSVKDSDGQLAQILRGWASGPAWTPDAPQQVYDQTLNWLVFASAVWVRGEALRAAELLTWVRAGLLRLARFVEGAPHFPAATRFAEKTLGEWSPYIWKVQGEVGQALNLAATLCRRLAAELGLDAREPLLDALVRRVAAVKQTHV</sequence>